<keyword evidence="14" id="KW-1185">Reference proteome</keyword>
<dbReference type="Pfam" id="PF25994">
    <property type="entry name" value="HH_AprE"/>
    <property type="match status" value="1"/>
</dbReference>
<evidence type="ECO:0000256" key="9">
    <source>
        <dbReference type="RuleBase" id="RU365093"/>
    </source>
</evidence>
<evidence type="ECO:0000259" key="11">
    <source>
        <dbReference type="Pfam" id="PF25994"/>
    </source>
</evidence>
<keyword evidence="4 9" id="KW-1003">Cell membrane</keyword>
<dbReference type="PRINTS" id="PR01490">
    <property type="entry name" value="RTXTOXIND"/>
</dbReference>
<comment type="subcellular location">
    <subcellularLocation>
        <location evidence="1 9">Cell inner membrane</location>
        <topology evidence="1 9">Single-pass membrane protein</topology>
    </subcellularLocation>
</comment>
<evidence type="ECO:0000256" key="2">
    <source>
        <dbReference type="ARBA" id="ARBA00009477"/>
    </source>
</evidence>
<organism evidence="13 14">
    <name type="scientific">Pseudooctadecabacter jejudonensis</name>
    <dbReference type="NCBI Taxonomy" id="1391910"/>
    <lineage>
        <taxon>Bacteria</taxon>
        <taxon>Pseudomonadati</taxon>
        <taxon>Pseudomonadota</taxon>
        <taxon>Alphaproteobacteria</taxon>
        <taxon>Rhodobacterales</taxon>
        <taxon>Paracoccaceae</taxon>
        <taxon>Pseudooctadecabacter</taxon>
    </lineage>
</organism>
<dbReference type="EMBL" id="FWFT01000002">
    <property type="protein sequence ID" value="SLN29786.1"/>
    <property type="molecule type" value="Genomic_DNA"/>
</dbReference>
<dbReference type="GO" id="GO:0015031">
    <property type="term" value="P:protein transport"/>
    <property type="evidence" value="ECO:0007669"/>
    <property type="project" value="InterPro"/>
</dbReference>
<evidence type="ECO:0000256" key="5">
    <source>
        <dbReference type="ARBA" id="ARBA00022519"/>
    </source>
</evidence>
<evidence type="ECO:0000256" key="1">
    <source>
        <dbReference type="ARBA" id="ARBA00004377"/>
    </source>
</evidence>
<feature type="domain" description="AprE-like long alpha-helical hairpin" evidence="11">
    <location>
        <begin position="88"/>
        <end position="273"/>
    </location>
</feature>
<evidence type="ECO:0000313" key="14">
    <source>
        <dbReference type="Proteomes" id="UP000193623"/>
    </source>
</evidence>
<dbReference type="InterPro" id="IPR058781">
    <property type="entry name" value="HH_AprE-like"/>
</dbReference>
<evidence type="ECO:0000259" key="12">
    <source>
        <dbReference type="Pfam" id="PF26002"/>
    </source>
</evidence>
<proteinExistence type="inferred from homology"/>
<dbReference type="Proteomes" id="UP000193623">
    <property type="component" value="Unassembled WGS sequence"/>
</dbReference>
<dbReference type="GO" id="GO:0005886">
    <property type="term" value="C:plasma membrane"/>
    <property type="evidence" value="ECO:0007669"/>
    <property type="project" value="UniProtKB-SubCell"/>
</dbReference>
<dbReference type="Pfam" id="PF26002">
    <property type="entry name" value="Beta-barrel_AprE"/>
    <property type="match status" value="1"/>
</dbReference>
<keyword evidence="8" id="KW-0472">Membrane</keyword>
<dbReference type="PANTHER" id="PTHR30386">
    <property type="entry name" value="MEMBRANE FUSION SUBUNIT OF EMRAB-TOLC MULTIDRUG EFFLUX PUMP"/>
    <property type="match status" value="1"/>
</dbReference>
<accession>A0A1Y5S0D4</accession>
<evidence type="ECO:0000256" key="7">
    <source>
        <dbReference type="ARBA" id="ARBA00022989"/>
    </source>
</evidence>
<dbReference type="OrthoDB" id="9810980at2"/>
<keyword evidence="6" id="KW-0812">Transmembrane</keyword>
<evidence type="ECO:0000256" key="3">
    <source>
        <dbReference type="ARBA" id="ARBA00022448"/>
    </source>
</evidence>
<dbReference type="InterPro" id="IPR010129">
    <property type="entry name" value="T1SS_HlyD"/>
</dbReference>
<dbReference type="PANTHER" id="PTHR30386:SF17">
    <property type="entry name" value="ALKALINE PROTEASE SECRETION PROTEIN APRE"/>
    <property type="match status" value="1"/>
</dbReference>
<evidence type="ECO:0000256" key="10">
    <source>
        <dbReference type="SAM" id="Coils"/>
    </source>
</evidence>
<dbReference type="Gene3D" id="2.40.50.100">
    <property type="match status" value="1"/>
</dbReference>
<feature type="domain" description="AprE-like beta-barrel" evidence="12">
    <location>
        <begin position="317"/>
        <end position="406"/>
    </location>
</feature>
<evidence type="ECO:0000256" key="4">
    <source>
        <dbReference type="ARBA" id="ARBA00022475"/>
    </source>
</evidence>
<protein>
    <recommendedName>
        <fullName evidence="9">Membrane fusion protein (MFP) family protein</fullName>
    </recommendedName>
</protein>
<keyword evidence="7" id="KW-1133">Transmembrane helix</keyword>
<evidence type="ECO:0000313" key="13">
    <source>
        <dbReference type="EMBL" id="SLN29786.1"/>
    </source>
</evidence>
<keyword evidence="10" id="KW-0175">Coiled coil</keyword>
<dbReference type="InterPro" id="IPR050739">
    <property type="entry name" value="MFP"/>
</dbReference>
<dbReference type="Gene3D" id="2.40.30.170">
    <property type="match status" value="1"/>
</dbReference>
<keyword evidence="5 9" id="KW-0997">Cell inner membrane</keyword>
<dbReference type="NCBIfam" id="TIGR01843">
    <property type="entry name" value="type_I_hlyD"/>
    <property type="match status" value="1"/>
</dbReference>
<dbReference type="AlphaFoldDB" id="A0A1Y5S0D4"/>
<comment type="similarity">
    <text evidence="2 9">Belongs to the membrane fusion protein (MFP) (TC 8.A.1) family.</text>
</comment>
<dbReference type="RefSeq" id="WP_085863790.1">
    <property type="nucleotide sequence ID" value="NZ_FWFT01000002.1"/>
</dbReference>
<name>A0A1Y5S0D4_9RHOB</name>
<dbReference type="InterPro" id="IPR058982">
    <property type="entry name" value="Beta-barrel_AprE"/>
</dbReference>
<evidence type="ECO:0000256" key="6">
    <source>
        <dbReference type="ARBA" id="ARBA00022692"/>
    </source>
</evidence>
<reference evidence="13 14" key="1">
    <citation type="submission" date="2017-03" db="EMBL/GenBank/DDBJ databases">
        <authorList>
            <person name="Afonso C.L."/>
            <person name="Miller P.J."/>
            <person name="Scott M.A."/>
            <person name="Spackman E."/>
            <person name="Goraichik I."/>
            <person name="Dimitrov K.M."/>
            <person name="Suarez D.L."/>
            <person name="Swayne D.E."/>
        </authorList>
    </citation>
    <scope>NUCLEOTIDE SEQUENCE [LARGE SCALE GENOMIC DNA]</scope>
    <source>
        <strain evidence="13 14">CECT 8397</strain>
    </source>
</reference>
<gene>
    <name evidence="13" type="primary">prsE_2</name>
    <name evidence="13" type="ORF">PSJ8397_01336</name>
</gene>
<sequence length="430" mass="46802">MRAHWSARRPLMIGLLALLILVGGFGGWAVTAQITGAVIASGQIEVDQNRQIVQHLDGGVVTDLRVDEGGTVAAGDLLIRLDAQDLGARLTVIEGQLFEALARRARFEAERDDADSLTFDPLLDEGAPESVAALKAGQQNLFEARREGVARQTEQLENRKDQIAAQVVGLEAQQEALRTQLALIEEELANQQSLLDRGLAQAGAVLNLQREQARLRGQVGELAAGVAGAAERITEIEIQILGLGTARREEAISRLRDLQFNELELREQRISVKRQLDRLDIRAPVSGVVYGLTVFGAGAVVRPAEPLLFIVPQDRPLVISTRVAPTDIDVVSIGQDVSLRFSALDQKTTPELNGTVATVSADTFTDDATQFSYYRAEITLNEGEITRLPAASTLLPGMPVEAFIRTADRTPMSYLTRPLTDYIARTFRDG</sequence>
<feature type="coiled-coil region" evidence="10">
    <location>
        <begin position="146"/>
        <end position="194"/>
    </location>
</feature>
<keyword evidence="3 9" id="KW-0813">Transport</keyword>
<evidence type="ECO:0000256" key="8">
    <source>
        <dbReference type="ARBA" id="ARBA00023136"/>
    </source>
</evidence>